<gene>
    <name evidence="1" type="ORF">EMEDMD4_1190009</name>
</gene>
<organism evidence="1 2">
    <name type="scientific">Sinorhizobium medicae</name>
    <dbReference type="NCBI Taxonomy" id="110321"/>
    <lineage>
        <taxon>Bacteria</taxon>
        <taxon>Pseudomonadati</taxon>
        <taxon>Pseudomonadota</taxon>
        <taxon>Alphaproteobacteria</taxon>
        <taxon>Hyphomicrobiales</taxon>
        <taxon>Rhizobiaceae</taxon>
        <taxon>Sinorhizobium/Ensifer group</taxon>
        <taxon>Sinorhizobium</taxon>
    </lineage>
</organism>
<evidence type="ECO:0000313" key="2">
    <source>
        <dbReference type="Proteomes" id="UP000507954"/>
    </source>
</evidence>
<evidence type="ECO:0000313" key="1">
    <source>
        <dbReference type="EMBL" id="VTZ59675.1"/>
    </source>
</evidence>
<name>A0A508WQ88_9HYPH</name>
<sequence length="94" mass="10191">MGLTPRQHSSGGKPRLGKTIEDGAARSSSIVNHWGISGCSLGIELRSVRWILVIAHEGKKPPMLITVALANRMGRIAWALMTNGGRYEEQRLAA</sequence>
<protein>
    <submittedName>
        <fullName evidence="1">Transposase</fullName>
    </submittedName>
</protein>
<reference evidence="1 2" key="1">
    <citation type="submission" date="2019-06" db="EMBL/GenBank/DDBJ databases">
        <authorList>
            <person name="Le Quere A."/>
            <person name="Colella S."/>
        </authorList>
    </citation>
    <scope>NUCLEOTIDE SEQUENCE [LARGE SCALE GENOMIC DNA]</scope>
    <source>
        <strain evidence="1">EmedicaeMD41</strain>
    </source>
</reference>
<dbReference type="EMBL" id="CABFNB010000023">
    <property type="protein sequence ID" value="VTZ59675.1"/>
    <property type="molecule type" value="Genomic_DNA"/>
</dbReference>
<dbReference type="AlphaFoldDB" id="A0A508WQ88"/>
<proteinExistence type="predicted"/>
<dbReference type="Proteomes" id="UP000507954">
    <property type="component" value="Unassembled WGS sequence"/>
</dbReference>
<accession>A0A508WQ88</accession>